<keyword evidence="4" id="KW-0067">ATP-binding</keyword>
<dbReference type="PROSITE" id="PS50011">
    <property type="entry name" value="PROTEIN_KINASE_DOM"/>
    <property type="match status" value="1"/>
</dbReference>
<dbReference type="Proteomes" id="UP001158576">
    <property type="component" value="Chromosome 2"/>
</dbReference>
<keyword evidence="3" id="KW-0418">Kinase</keyword>
<dbReference type="InterPro" id="IPR045269">
    <property type="entry name" value="Atg1-like"/>
</dbReference>
<evidence type="ECO:0000313" key="6">
    <source>
        <dbReference type="EMBL" id="CAG5114318.1"/>
    </source>
</evidence>
<evidence type="ECO:0000256" key="4">
    <source>
        <dbReference type="ARBA" id="ARBA00022840"/>
    </source>
</evidence>
<dbReference type="Pfam" id="PF00069">
    <property type="entry name" value="Pkinase"/>
    <property type="match status" value="1"/>
</dbReference>
<dbReference type="EMBL" id="OU015567">
    <property type="protein sequence ID" value="CAG5114318.1"/>
    <property type="molecule type" value="Genomic_DNA"/>
</dbReference>
<dbReference type="InterPro" id="IPR011009">
    <property type="entry name" value="Kinase-like_dom_sf"/>
</dbReference>
<sequence length="286" mass="32454">MEGTVINDRYKAVRELKPARDGKIYWVVEDQQKGKELKMLKGIALFDEKQEEEAKLEVDLLRRLDHPHVVKLLDDISFTAPNNQNYRGLILEYLPGGDLSQFFQKKLENEGGENEEEWEENDALGICAQIVLAMNYLHGENIIHRDIKPENILFFADEKEIKIADFNVSRVTEGTMSTGIAGSMEYIPPESLQAQGNENASFSLDIWAMGIFFQMLCTFRHPFATGNLFQTINNIAQNLRNPAEVVFPAMESLIQECLKIDLGERAANAAALMNHRSIVSLHQILT</sequence>
<dbReference type="InterPro" id="IPR000719">
    <property type="entry name" value="Prot_kinase_dom"/>
</dbReference>
<dbReference type="SMART" id="SM00220">
    <property type="entry name" value="S_TKc"/>
    <property type="match status" value="1"/>
</dbReference>
<dbReference type="PANTHER" id="PTHR24348">
    <property type="entry name" value="SERINE/THREONINE-PROTEIN KINASE UNC-51-RELATED"/>
    <property type="match status" value="1"/>
</dbReference>
<dbReference type="InterPro" id="IPR008271">
    <property type="entry name" value="Ser/Thr_kinase_AS"/>
</dbReference>
<name>A0ABN7T9I3_OIKDI</name>
<evidence type="ECO:0000259" key="5">
    <source>
        <dbReference type="PROSITE" id="PS50011"/>
    </source>
</evidence>
<protein>
    <submittedName>
        <fullName evidence="6">Oidioi.mRNA.OKI2018_I69.chr2.g8377.t1.cds</fullName>
    </submittedName>
</protein>
<dbReference type="PROSITE" id="PS00108">
    <property type="entry name" value="PROTEIN_KINASE_ST"/>
    <property type="match status" value="1"/>
</dbReference>
<keyword evidence="1" id="KW-0808">Transferase</keyword>
<gene>
    <name evidence="6" type="ORF">OKIOD_LOCUS17142</name>
</gene>
<dbReference type="PANTHER" id="PTHR24348:SF22">
    <property type="entry name" value="NON-SPECIFIC SERINE_THREONINE PROTEIN KINASE"/>
    <property type="match status" value="1"/>
</dbReference>
<proteinExistence type="predicted"/>
<evidence type="ECO:0000256" key="1">
    <source>
        <dbReference type="ARBA" id="ARBA00022679"/>
    </source>
</evidence>
<keyword evidence="7" id="KW-1185">Reference proteome</keyword>
<reference evidence="6 7" key="1">
    <citation type="submission" date="2021-04" db="EMBL/GenBank/DDBJ databases">
        <authorList>
            <person name="Bliznina A."/>
        </authorList>
    </citation>
    <scope>NUCLEOTIDE SEQUENCE [LARGE SCALE GENOMIC DNA]</scope>
</reference>
<dbReference type="SUPFAM" id="SSF56112">
    <property type="entry name" value="Protein kinase-like (PK-like)"/>
    <property type="match status" value="1"/>
</dbReference>
<evidence type="ECO:0000256" key="3">
    <source>
        <dbReference type="ARBA" id="ARBA00022777"/>
    </source>
</evidence>
<keyword evidence="2" id="KW-0547">Nucleotide-binding</keyword>
<feature type="domain" description="Protein kinase" evidence="5">
    <location>
        <begin position="10"/>
        <end position="278"/>
    </location>
</feature>
<evidence type="ECO:0000256" key="2">
    <source>
        <dbReference type="ARBA" id="ARBA00022741"/>
    </source>
</evidence>
<evidence type="ECO:0000313" key="7">
    <source>
        <dbReference type="Proteomes" id="UP001158576"/>
    </source>
</evidence>
<dbReference type="Gene3D" id="1.10.510.10">
    <property type="entry name" value="Transferase(Phosphotransferase) domain 1"/>
    <property type="match status" value="1"/>
</dbReference>
<accession>A0ABN7T9I3</accession>
<organism evidence="6 7">
    <name type="scientific">Oikopleura dioica</name>
    <name type="common">Tunicate</name>
    <dbReference type="NCBI Taxonomy" id="34765"/>
    <lineage>
        <taxon>Eukaryota</taxon>
        <taxon>Metazoa</taxon>
        <taxon>Chordata</taxon>
        <taxon>Tunicata</taxon>
        <taxon>Appendicularia</taxon>
        <taxon>Copelata</taxon>
        <taxon>Oikopleuridae</taxon>
        <taxon>Oikopleura</taxon>
    </lineage>
</organism>
<dbReference type="CDD" id="cd14014">
    <property type="entry name" value="STKc_PknB_like"/>
    <property type="match status" value="1"/>
</dbReference>